<protein>
    <recommendedName>
        <fullName evidence="4">GTP-binding protein</fullName>
    </recommendedName>
</protein>
<dbReference type="OrthoDB" id="1451346at2"/>
<evidence type="ECO:0000313" key="2">
    <source>
        <dbReference type="EMBL" id="CEN50670.1"/>
    </source>
</evidence>
<proteinExistence type="predicted"/>
<keyword evidence="1" id="KW-0812">Transmembrane</keyword>
<evidence type="ECO:0000256" key="1">
    <source>
        <dbReference type="SAM" id="Phobius"/>
    </source>
</evidence>
<dbReference type="EMBL" id="CDOL01000024">
    <property type="protein sequence ID" value="CEN50670.1"/>
    <property type="molecule type" value="Genomic_DNA"/>
</dbReference>
<keyword evidence="1" id="KW-0472">Membrane</keyword>
<feature type="transmembrane region" description="Helical" evidence="1">
    <location>
        <begin position="125"/>
        <end position="142"/>
    </location>
</feature>
<sequence>MKNLNKSVPLRPRFIVESEKPVDELLHRVRECKEIFKEKYLLVISDRQVWIHIHKNQRKYYSPHLQVEFQPKEEGGTRIRALFGPEPTLWTFFMFLHFAIATTFVIFLVLAYSHHILKDSFSFDLIMMALMVALWFFLYIFARISRTKGVPQMYELREVLDDFLE</sequence>
<reference evidence="2 3" key="1">
    <citation type="submission" date="2015-01" db="EMBL/GenBank/DDBJ databases">
        <authorList>
            <person name="Xiang T."/>
            <person name="Song Y."/>
            <person name="Huang L."/>
            <person name="Wang B."/>
            <person name="Wu P."/>
        </authorList>
    </citation>
    <scope>NUCLEOTIDE SEQUENCE [LARGE SCALE GENOMIC DNA]</scope>
    <source>
        <strain evidence="2 3">CcD93</strain>
    </source>
</reference>
<dbReference type="AlphaFoldDB" id="A0A0B7IFU5"/>
<dbReference type="Proteomes" id="UP000038200">
    <property type="component" value="Unassembled WGS sequence"/>
</dbReference>
<accession>A0A0B7IFU5</accession>
<name>A0A0B7IFU5_9FLAO</name>
<evidence type="ECO:0000313" key="3">
    <source>
        <dbReference type="Proteomes" id="UP000038200"/>
    </source>
</evidence>
<dbReference type="RefSeq" id="WP_042005634.1">
    <property type="nucleotide sequence ID" value="NZ_CDOL01000024.1"/>
</dbReference>
<organism evidence="2 3">
    <name type="scientific">Capnocytophaga canis</name>
    <dbReference type="NCBI Taxonomy" id="1848903"/>
    <lineage>
        <taxon>Bacteria</taxon>
        <taxon>Pseudomonadati</taxon>
        <taxon>Bacteroidota</taxon>
        <taxon>Flavobacteriia</taxon>
        <taxon>Flavobacteriales</taxon>
        <taxon>Flavobacteriaceae</taxon>
        <taxon>Capnocytophaga</taxon>
    </lineage>
</organism>
<feature type="transmembrane region" description="Helical" evidence="1">
    <location>
        <begin position="88"/>
        <end position="113"/>
    </location>
</feature>
<dbReference type="STRING" id="1848903.CCAND38_370054"/>
<gene>
    <name evidence="2" type="ORF">CCAND93_120033</name>
</gene>
<evidence type="ECO:0008006" key="4">
    <source>
        <dbReference type="Google" id="ProtNLM"/>
    </source>
</evidence>
<keyword evidence="1" id="KW-1133">Transmembrane helix</keyword>